<proteinExistence type="predicted"/>
<accession>A0A9P5GWM1</accession>
<comment type="caution">
    <text evidence="2">The sequence shown here is derived from an EMBL/GenBank/DDBJ whole genome shotgun (WGS) entry which is preliminary data.</text>
</comment>
<keyword evidence="1" id="KW-0732">Signal</keyword>
<feature type="chain" id="PRO_5040482617" evidence="1">
    <location>
        <begin position="20"/>
        <end position="137"/>
    </location>
</feature>
<evidence type="ECO:0000256" key="1">
    <source>
        <dbReference type="SAM" id="SignalP"/>
    </source>
</evidence>
<organism evidence="2 3">
    <name type="scientific">Cylindrodendrum hubeiense</name>
    <dbReference type="NCBI Taxonomy" id="595255"/>
    <lineage>
        <taxon>Eukaryota</taxon>
        <taxon>Fungi</taxon>
        <taxon>Dikarya</taxon>
        <taxon>Ascomycota</taxon>
        <taxon>Pezizomycotina</taxon>
        <taxon>Sordariomycetes</taxon>
        <taxon>Hypocreomycetidae</taxon>
        <taxon>Hypocreales</taxon>
        <taxon>Nectriaceae</taxon>
        <taxon>Cylindrodendrum</taxon>
    </lineage>
</organism>
<gene>
    <name evidence="2" type="ORF">G7Z17_g13645</name>
</gene>
<dbReference type="AlphaFoldDB" id="A0A9P5GWM1"/>
<evidence type="ECO:0000313" key="2">
    <source>
        <dbReference type="EMBL" id="KAF7532420.1"/>
    </source>
</evidence>
<dbReference type="OrthoDB" id="536881at2759"/>
<feature type="signal peptide" evidence="1">
    <location>
        <begin position="1"/>
        <end position="19"/>
    </location>
</feature>
<protein>
    <submittedName>
        <fullName evidence="2">Uncharacterized protein</fullName>
    </submittedName>
</protein>
<name>A0A9P5GWM1_9HYPO</name>
<sequence length="137" mass="14215">MHSAQLLAILAFGAATVSAATCTKAITVTEPTPTISCDVVDADITIDSDLAGDVVINGPKQIKGDFIVNNASGLISLTSTTINAISGTFQLQSLELLSTLEMASLKTVGEIKMIKLPQLSSLNFGTEGVTKMTSISR</sequence>
<keyword evidence="3" id="KW-1185">Reference proteome</keyword>
<dbReference type="Proteomes" id="UP000722485">
    <property type="component" value="Unassembled WGS sequence"/>
</dbReference>
<reference evidence="2" key="1">
    <citation type="submission" date="2020-03" db="EMBL/GenBank/DDBJ databases">
        <title>Draft Genome Sequence of Cylindrodendrum hubeiense.</title>
        <authorList>
            <person name="Buettner E."/>
            <person name="Kellner H."/>
        </authorList>
    </citation>
    <scope>NUCLEOTIDE SEQUENCE</scope>
    <source>
        <strain evidence="2">IHI 201604</strain>
    </source>
</reference>
<evidence type="ECO:0000313" key="3">
    <source>
        <dbReference type="Proteomes" id="UP000722485"/>
    </source>
</evidence>
<dbReference type="EMBL" id="JAANBB010000901">
    <property type="protein sequence ID" value="KAF7532420.1"/>
    <property type="molecule type" value="Genomic_DNA"/>
</dbReference>